<sequence length="42" mass="4658">MLTPHGEGMMERKLGRYFADLEALPGEFRGSSVLFAEPCASR</sequence>
<evidence type="ECO:0000313" key="1">
    <source>
        <dbReference type="EMBL" id="CAA9430943.1"/>
    </source>
</evidence>
<gene>
    <name evidence="1" type="ORF">AVDCRST_MAG55-2658</name>
</gene>
<dbReference type="AlphaFoldDB" id="A0A6J4Q8K8"/>
<protein>
    <submittedName>
        <fullName evidence="1">Uncharacterized protein</fullName>
    </submittedName>
</protein>
<reference evidence="1" key="1">
    <citation type="submission" date="2020-02" db="EMBL/GenBank/DDBJ databases">
        <authorList>
            <person name="Meier V. D."/>
        </authorList>
    </citation>
    <scope>NUCLEOTIDE SEQUENCE</scope>
    <source>
        <strain evidence="1">AVDCRST_MAG55</strain>
    </source>
</reference>
<accession>A0A6J4Q8K8</accession>
<proteinExistence type="predicted"/>
<organism evidence="1">
    <name type="scientific">uncultured Rubrobacteraceae bacterium</name>
    <dbReference type="NCBI Taxonomy" id="349277"/>
    <lineage>
        <taxon>Bacteria</taxon>
        <taxon>Bacillati</taxon>
        <taxon>Actinomycetota</taxon>
        <taxon>Rubrobacteria</taxon>
        <taxon>Rubrobacterales</taxon>
        <taxon>Rubrobacteraceae</taxon>
        <taxon>environmental samples</taxon>
    </lineage>
</organism>
<name>A0A6J4Q8K8_9ACTN</name>
<dbReference type="EMBL" id="CADCUZ010000129">
    <property type="protein sequence ID" value="CAA9430943.1"/>
    <property type="molecule type" value="Genomic_DNA"/>
</dbReference>